<dbReference type="AlphaFoldDB" id="A0A4Y2AQM5"/>
<dbReference type="Proteomes" id="UP000499080">
    <property type="component" value="Unassembled WGS sequence"/>
</dbReference>
<sequence>MLTLAINLTTWRQQESPRKILNCDPISTESQKCQELSKDYITSHVLMSFPVEKPRSGVMLGWWGIKSYEGSHRHLDDEMIRRNRPLKGFCQNPPLRFLLPYSQLPFLISAPLYVSGSNLRPLPCSLAGAARGGVSGLFSTFLGFMGYYSRGLEGGVLILLDTSRVQGWHRLYKIIRHHSGNFYSREFSSSLCNSMCSNSSKILHNNATAEDCQNKCQNGYHVADGTSLVPRKQIHCNSSKTFSLRVSKLSVSK</sequence>
<organism evidence="1 2">
    <name type="scientific">Araneus ventricosus</name>
    <name type="common">Orbweaver spider</name>
    <name type="synonym">Epeira ventricosa</name>
    <dbReference type="NCBI Taxonomy" id="182803"/>
    <lineage>
        <taxon>Eukaryota</taxon>
        <taxon>Metazoa</taxon>
        <taxon>Ecdysozoa</taxon>
        <taxon>Arthropoda</taxon>
        <taxon>Chelicerata</taxon>
        <taxon>Arachnida</taxon>
        <taxon>Araneae</taxon>
        <taxon>Araneomorphae</taxon>
        <taxon>Entelegynae</taxon>
        <taxon>Araneoidea</taxon>
        <taxon>Araneidae</taxon>
        <taxon>Araneus</taxon>
    </lineage>
</organism>
<keyword evidence="2" id="KW-1185">Reference proteome</keyword>
<evidence type="ECO:0000313" key="2">
    <source>
        <dbReference type="Proteomes" id="UP000499080"/>
    </source>
</evidence>
<reference evidence="1 2" key="1">
    <citation type="journal article" date="2019" name="Sci. Rep.">
        <title>Orb-weaving spider Araneus ventricosus genome elucidates the spidroin gene catalogue.</title>
        <authorList>
            <person name="Kono N."/>
            <person name="Nakamura H."/>
            <person name="Ohtoshi R."/>
            <person name="Moran D.A.P."/>
            <person name="Shinohara A."/>
            <person name="Yoshida Y."/>
            <person name="Fujiwara M."/>
            <person name="Mori M."/>
            <person name="Tomita M."/>
            <person name="Arakawa K."/>
        </authorList>
    </citation>
    <scope>NUCLEOTIDE SEQUENCE [LARGE SCALE GENOMIC DNA]</scope>
</reference>
<proteinExistence type="predicted"/>
<dbReference type="EMBL" id="BGPR01000028">
    <property type="protein sequence ID" value="GBL82231.1"/>
    <property type="molecule type" value="Genomic_DNA"/>
</dbReference>
<gene>
    <name evidence="1" type="ORF">AVEN_252416_1</name>
</gene>
<accession>A0A4Y2AQM5</accession>
<evidence type="ECO:0000313" key="1">
    <source>
        <dbReference type="EMBL" id="GBL82231.1"/>
    </source>
</evidence>
<protein>
    <submittedName>
        <fullName evidence="1">Uncharacterized protein</fullName>
    </submittedName>
</protein>
<comment type="caution">
    <text evidence="1">The sequence shown here is derived from an EMBL/GenBank/DDBJ whole genome shotgun (WGS) entry which is preliminary data.</text>
</comment>
<name>A0A4Y2AQM5_ARAVE</name>